<evidence type="ECO:0008006" key="5">
    <source>
        <dbReference type="Google" id="ProtNLM"/>
    </source>
</evidence>
<evidence type="ECO:0000256" key="1">
    <source>
        <dbReference type="SAM" id="MobiDB-lite"/>
    </source>
</evidence>
<reference evidence="3 4" key="1">
    <citation type="submission" date="2022-08" db="EMBL/GenBank/DDBJ databases">
        <authorList>
            <person name="Somphong A."/>
            <person name="Phongsopitanun W."/>
        </authorList>
    </citation>
    <scope>NUCLEOTIDE SEQUENCE [LARGE SCALE GENOMIC DNA]</scope>
    <source>
        <strain evidence="3 4">LP11</strain>
    </source>
</reference>
<dbReference type="PROSITE" id="PS51257">
    <property type="entry name" value="PROKAR_LIPOPROTEIN"/>
    <property type="match status" value="1"/>
</dbReference>
<feature type="compositionally biased region" description="Basic and acidic residues" evidence="1">
    <location>
        <begin position="237"/>
        <end position="248"/>
    </location>
</feature>
<proteinExistence type="predicted"/>
<comment type="caution">
    <text evidence="3">The sequence shown here is derived from an EMBL/GenBank/DDBJ whole genome shotgun (WGS) entry which is preliminary data.</text>
</comment>
<evidence type="ECO:0000256" key="2">
    <source>
        <dbReference type="SAM" id="SignalP"/>
    </source>
</evidence>
<keyword evidence="2" id="KW-0732">Signal</keyword>
<keyword evidence="4" id="KW-1185">Reference proteome</keyword>
<dbReference type="Proteomes" id="UP001205612">
    <property type="component" value="Unassembled WGS sequence"/>
</dbReference>
<accession>A0ABT2AU33</accession>
<feature type="region of interest" description="Disordered" evidence="1">
    <location>
        <begin position="206"/>
        <end position="248"/>
    </location>
</feature>
<protein>
    <recommendedName>
        <fullName evidence="5">Lipoprotein</fullName>
    </recommendedName>
</protein>
<evidence type="ECO:0000313" key="3">
    <source>
        <dbReference type="EMBL" id="MCS0599754.1"/>
    </source>
</evidence>
<dbReference type="RefSeq" id="WP_258775953.1">
    <property type="nucleotide sequence ID" value="NZ_JANUGP010000001.1"/>
</dbReference>
<gene>
    <name evidence="3" type="ORF">NX794_00635</name>
</gene>
<dbReference type="EMBL" id="JANUGP010000001">
    <property type="protein sequence ID" value="MCS0599754.1"/>
    <property type="molecule type" value="Genomic_DNA"/>
</dbReference>
<feature type="signal peptide" evidence="2">
    <location>
        <begin position="1"/>
        <end position="21"/>
    </location>
</feature>
<dbReference type="Gene3D" id="2.50.20.20">
    <property type="match status" value="1"/>
</dbReference>
<organism evidence="3 4">
    <name type="scientific">Streptomyces pyxinicus</name>
    <dbReference type="NCBI Taxonomy" id="2970331"/>
    <lineage>
        <taxon>Bacteria</taxon>
        <taxon>Bacillati</taxon>
        <taxon>Actinomycetota</taxon>
        <taxon>Actinomycetes</taxon>
        <taxon>Kitasatosporales</taxon>
        <taxon>Streptomycetaceae</taxon>
        <taxon>Streptomyces</taxon>
    </lineage>
</organism>
<feature type="chain" id="PRO_5045881772" description="Lipoprotein" evidence="2">
    <location>
        <begin position="22"/>
        <end position="248"/>
    </location>
</feature>
<name>A0ABT2AU33_9ACTN</name>
<feature type="region of interest" description="Disordered" evidence="1">
    <location>
        <begin position="153"/>
        <end position="176"/>
    </location>
</feature>
<sequence>MRTKSVAAAVAAASVSIVLVAGCGGDSDDDKAFEGQSADAIAAKAVEATKQAKSVHMKGDTRTENGSMVTIDVSADQDKNCQGTVGSQGAKADVRHTGATLYLRGDEKYWRQSLKGQPETARKAVPKLQGKWVKMSAGDDQLSGVCDKQGVLSAMDEDKSERKGMKRGGTTEVDGEKAIKLTKQGSAGETMELYVATEGKPYILKTTTKGGKNPGSVTFDDYNEPVKPEQPPAGETIDMKELADGQRA</sequence>
<evidence type="ECO:0000313" key="4">
    <source>
        <dbReference type="Proteomes" id="UP001205612"/>
    </source>
</evidence>